<organism evidence="2 3">
    <name type="scientific">Brachyspira aalborgi</name>
    <dbReference type="NCBI Taxonomy" id="29522"/>
    <lineage>
        <taxon>Bacteria</taxon>
        <taxon>Pseudomonadati</taxon>
        <taxon>Spirochaetota</taxon>
        <taxon>Spirochaetia</taxon>
        <taxon>Brachyspirales</taxon>
        <taxon>Brachyspiraceae</taxon>
        <taxon>Brachyspira</taxon>
    </lineage>
</organism>
<evidence type="ECO:0000259" key="1">
    <source>
        <dbReference type="Pfam" id="PF03235"/>
    </source>
</evidence>
<reference evidence="2 3" key="1">
    <citation type="journal article" date="1992" name="Lakartidningen">
        <title>[Penicillin V and not amoxicillin is the first choice preparation in acute otitis].</title>
        <authorList>
            <person name="Kamme C."/>
            <person name="Lundgren K."/>
            <person name="Prellner K."/>
        </authorList>
    </citation>
    <scope>NUCLEOTIDE SEQUENCE [LARGE SCALE GENOMIC DNA]</scope>
    <source>
        <strain evidence="2 3">PC2022III</strain>
    </source>
</reference>
<dbReference type="AlphaFoldDB" id="A0A5C8GBM1"/>
<name>A0A5C8GBM1_9SPIR</name>
<dbReference type="InterPro" id="IPR004919">
    <property type="entry name" value="GmrSD_N"/>
</dbReference>
<dbReference type="PANTHER" id="PTHR35149:SF2">
    <property type="entry name" value="DUF262 DOMAIN-CONTAINING PROTEIN"/>
    <property type="match status" value="1"/>
</dbReference>
<accession>A0A5C8GBM1</accession>
<proteinExistence type="predicted"/>
<evidence type="ECO:0000313" key="3">
    <source>
        <dbReference type="Proteomes" id="UP000322188"/>
    </source>
</evidence>
<dbReference type="GeneID" id="61067574"/>
<gene>
    <name evidence="2" type="ORF">EPJ74_09585</name>
</gene>
<dbReference type="RefSeq" id="WP_147561414.1">
    <property type="nucleotide sequence ID" value="NZ_SAYK01000008.1"/>
</dbReference>
<dbReference type="Pfam" id="PF03235">
    <property type="entry name" value="GmrSD_N"/>
    <property type="match status" value="1"/>
</dbReference>
<evidence type="ECO:0000313" key="2">
    <source>
        <dbReference type="EMBL" id="TXJ59355.1"/>
    </source>
</evidence>
<dbReference type="EMBL" id="SAYK01000008">
    <property type="protein sequence ID" value="TXJ59355.1"/>
    <property type="molecule type" value="Genomic_DNA"/>
</dbReference>
<dbReference type="Proteomes" id="UP000322188">
    <property type="component" value="Unassembled WGS sequence"/>
</dbReference>
<dbReference type="PANTHER" id="PTHR35149">
    <property type="entry name" value="SLL5132 PROTEIN"/>
    <property type="match status" value="1"/>
</dbReference>
<sequence>MAKVIDLFEKFDYIKVPDYQRAYSWEEKQIEQFLLDIKEYLDKDINYYIGHFLFEKNKDNEKIGYIIDGQQRLTTIIIFLSSAFEKIKKLNNGELAPEELNIYKSIIEENGKIKFSTVDYDNKLFKERVIGREKGVVKPDTQSQSRILEAVKYFNKKLEKETIENLINMVKIITNASCTLNEVLDQSEAVQMFIYQNDRGKHPTDLEIIKSLFMYNIHDCSDNKINDLNYIKEKFETIYKNISYIEKLVNENDVLRITLKTYYKNLNESSIDRIKEDINDKVSKEKLDFIKSFTEELEKNFQYLKYFLRTKKNIYIYTL</sequence>
<protein>
    <submittedName>
        <fullName evidence="2">DUF262 domain-containing protein</fullName>
    </submittedName>
</protein>
<comment type="caution">
    <text evidence="2">The sequence shown here is derived from an EMBL/GenBank/DDBJ whole genome shotgun (WGS) entry which is preliminary data.</text>
</comment>
<feature type="domain" description="GmrSD restriction endonucleases N-terminal" evidence="1">
    <location>
        <begin position="5"/>
        <end position="214"/>
    </location>
</feature>